<dbReference type="GO" id="GO:0140114">
    <property type="term" value="P:cellular detoxification of fluoride"/>
    <property type="evidence" value="ECO:0007669"/>
    <property type="project" value="UniProtKB-UniRule"/>
</dbReference>
<sequence>MTAHAPADHPRPLHLRVSSIALVAVGGAIGTAAREGLTLALPVVASIPLAILVANLIGAFLLGLLLEALIRADATAPTATRLRLFAGTGALGGFTTYSALATDTALLLASGTTMGTGALYACATVVFGGLATWAGIVVGARRTAAGGAR</sequence>
<feature type="transmembrane region" description="Helical" evidence="10">
    <location>
        <begin position="39"/>
        <end position="70"/>
    </location>
</feature>
<keyword evidence="10" id="KW-0813">Transport</keyword>
<evidence type="ECO:0000256" key="6">
    <source>
        <dbReference type="ARBA" id="ARBA00023303"/>
    </source>
</evidence>
<evidence type="ECO:0000256" key="5">
    <source>
        <dbReference type="ARBA" id="ARBA00023136"/>
    </source>
</evidence>
<evidence type="ECO:0000256" key="1">
    <source>
        <dbReference type="ARBA" id="ARBA00004651"/>
    </source>
</evidence>
<feature type="transmembrane region" description="Helical" evidence="10">
    <location>
        <begin position="82"/>
        <end position="106"/>
    </location>
</feature>
<feature type="transmembrane region" description="Helical" evidence="10">
    <location>
        <begin position="118"/>
        <end position="140"/>
    </location>
</feature>
<feature type="binding site" evidence="10">
    <location>
        <position position="95"/>
    </location>
    <ligand>
        <name>Na(+)</name>
        <dbReference type="ChEBI" id="CHEBI:29101"/>
        <note>structural</note>
    </ligand>
</feature>
<keyword evidence="10" id="KW-0915">Sodium</keyword>
<proteinExistence type="inferred from homology"/>
<evidence type="ECO:0000256" key="4">
    <source>
        <dbReference type="ARBA" id="ARBA00022989"/>
    </source>
</evidence>
<keyword evidence="3 10" id="KW-0812">Transmembrane</keyword>
<evidence type="ECO:0000256" key="10">
    <source>
        <dbReference type="HAMAP-Rule" id="MF_00454"/>
    </source>
</evidence>
<organism evidence="11 12">
    <name type="scientific">Homoserinimonas aerilata</name>
    <dbReference type="NCBI Taxonomy" id="1162970"/>
    <lineage>
        <taxon>Bacteria</taxon>
        <taxon>Bacillati</taxon>
        <taxon>Actinomycetota</taxon>
        <taxon>Actinomycetes</taxon>
        <taxon>Micrococcales</taxon>
        <taxon>Microbacteriaceae</taxon>
        <taxon>Homoserinimonas</taxon>
    </lineage>
</organism>
<evidence type="ECO:0000256" key="2">
    <source>
        <dbReference type="ARBA" id="ARBA00022475"/>
    </source>
</evidence>
<dbReference type="InterPro" id="IPR003691">
    <property type="entry name" value="FluC"/>
</dbReference>
<feature type="binding site" evidence="10">
    <location>
        <position position="92"/>
    </location>
    <ligand>
        <name>Na(+)</name>
        <dbReference type="ChEBI" id="CHEBI:29101"/>
        <note>structural</note>
    </ligand>
</feature>
<keyword evidence="10" id="KW-0479">Metal-binding</keyword>
<gene>
    <name evidence="10" type="primary">fluC</name>
    <name evidence="10" type="synonym">crcB</name>
    <name evidence="11" type="ORF">FB562_1669</name>
</gene>
<accession>A0A542YKE1</accession>
<dbReference type="GO" id="GO:0062054">
    <property type="term" value="F:fluoride channel activity"/>
    <property type="evidence" value="ECO:0007669"/>
    <property type="project" value="UniProtKB-UniRule"/>
</dbReference>
<keyword evidence="5 10" id="KW-0472">Membrane</keyword>
<evidence type="ECO:0000256" key="8">
    <source>
        <dbReference type="ARBA" id="ARBA00035585"/>
    </source>
</evidence>
<dbReference type="EMBL" id="VFOM01000001">
    <property type="protein sequence ID" value="TQL48573.1"/>
    <property type="molecule type" value="Genomic_DNA"/>
</dbReference>
<comment type="catalytic activity">
    <reaction evidence="8">
        <text>fluoride(in) = fluoride(out)</text>
        <dbReference type="Rhea" id="RHEA:76159"/>
        <dbReference type="ChEBI" id="CHEBI:17051"/>
    </reaction>
    <physiologicalReaction direction="left-to-right" evidence="8">
        <dbReference type="Rhea" id="RHEA:76160"/>
    </physiologicalReaction>
</comment>
<protein>
    <recommendedName>
        <fullName evidence="10">Fluoride-specific ion channel FluC</fullName>
    </recommendedName>
</protein>
<dbReference type="OrthoDB" id="4408652at2"/>
<comment type="function">
    <text evidence="9 10">Fluoride-specific ion channel. Important for reducing fluoride concentration in the cell, thus reducing its toxicity.</text>
</comment>
<dbReference type="AlphaFoldDB" id="A0A542YKE1"/>
<keyword evidence="12" id="KW-1185">Reference proteome</keyword>
<comment type="subcellular location">
    <subcellularLocation>
        <location evidence="1 10">Cell membrane</location>
        <topology evidence="1 10">Multi-pass membrane protein</topology>
    </subcellularLocation>
</comment>
<evidence type="ECO:0000313" key="11">
    <source>
        <dbReference type="EMBL" id="TQL48573.1"/>
    </source>
</evidence>
<evidence type="ECO:0000313" key="12">
    <source>
        <dbReference type="Proteomes" id="UP000317998"/>
    </source>
</evidence>
<dbReference type="Pfam" id="PF02537">
    <property type="entry name" value="CRCB"/>
    <property type="match status" value="1"/>
</dbReference>
<comment type="activity regulation">
    <text evidence="10">Na(+) is not transported, but it plays an essential structural role and its presence is essential for fluoride channel function.</text>
</comment>
<dbReference type="GO" id="GO:0046872">
    <property type="term" value="F:metal ion binding"/>
    <property type="evidence" value="ECO:0007669"/>
    <property type="project" value="UniProtKB-KW"/>
</dbReference>
<dbReference type="RefSeq" id="WP_141880658.1">
    <property type="nucleotide sequence ID" value="NZ_VFOM01000001.1"/>
</dbReference>
<keyword evidence="2 10" id="KW-1003">Cell membrane</keyword>
<name>A0A542YKE1_9MICO</name>
<feature type="transmembrane region" description="Helical" evidence="10">
    <location>
        <begin position="12"/>
        <end position="33"/>
    </location>
</feature>
<reference evidence="11 12" key="1">
    <citation type="submission" date="2019-06" db="EMBL/GenBank/DDBJ databases">
        <title>Sequencing the genomes of 1000 actinobacteria strains.</title>
        <authorList>
            <person name="Klenk H.-P."/>
        </authorList>
    </citation>
    <scope>NUCLEOTIDE SEQUENCE [LARGE SCALE GENOMIC DNA]</scope>
    <source>
        <strain evidence="11 12">DSM 26477</strain>
    </source>
</reference>
<keyword evidence="6 10" id="KW-0407">Ion channel</keyword>
<keyword evidence="4 10" id="KW-1133">Transmembrane helix</keyword>
<evidence type="ECO:0000256" key="7">
    <source>
        <dbReference type="ARBA" id="ARBA00035120"/>
    </source>
</evidence>
<dbReference type="HAMAP" id="MF_00454">
    <property type="entry name" value="FluC"/>
    <property type="match status" value="1"/>
</dbReference>
<dbReference type="Proteomes" id="UP000317998">
    <property type="component" value="Unassembled WGS sequence"/>
</dbReference>
<evidence type="ECO:0000256" key="9">
    <source>
        <dbReference type="ARBA" id="ARBA00049940"/>
    </source>
</evidence>
<keyword evidence="10" id="KW-0406">Ion transport</keyword>
<evidence type="ECO:0000256" key="3">
    <source>
        <dbReference type="ARBA" id="ARBA00022692"/>
    </source>
</evidence>
<comment type="similarity">
    <text evidence="7 10">Belongs to the fluoride channel Fluc/FEX (TC 1.A.43) family.</text>
</comment>
<dbReference type="GO" id="GO:0005886">
    <property type="term" value="C:plasma membrane"/>
    <property type="evidence" value="ECO:0007669"/>
    <property type="project" value="UniProtKB-SubCell"/>
</dbReference>
<comment type="caution">
    <text evidence="11">The sequence shown here is derived from an EMBL/GenBank/DDBJ whole genome shotgun (WGS) entry which is preliminary data.</text>
</comment>